<dbReference type="PROSITE" id="PS00626">
    <property type="entry name" value="RCC1_2"/>
    <property type="match status" value="3"/>
</dbReference>
<dbReference type="InterPro" id="IPR000408">
    <property type="entry name" value="Reg_chr_condens"/>
</dbReference>
<dbReference type="AlphaFoldDB" id="A0A4P9WAW0"/>
<dbReference type="PANTHER" id="PTHR22870">
    <property type="entry name" value="REGULATOR OF CHROMOSOME CONDENSATION"/>
    <property type="match status" value="1"/>
</dbReference>
<feature type="repeat" description="RCC1" evidence="2">
    <location>
        <begin position="86"/>
        <end position="138"/>
    </location>
</feature>
<feature type="repeat" description="RCC1" evidence="2">
    <location>
        <begin position="303"/>
        <end position="364"/>
    </location>
</feature>
<dbReference type="InterPro" id="IPR058923">
    <property type="entry name" value="RCC1-like_dom"/>
</dbReference>
<feature type="repeat" description="RCC1" evidence="2">
    <location>
        <begin position="365"/>
        <end position="416"/>
    </location>
</feature>
<protein>
    <submittedName>
        <fullName evidence="5">Regulator of chromosome condensation 1/beta-lactamase-inhibitor protein II</fullName>
    </submittedName>
</protein>
<feature type="repeat" description="RCC1" evidence="2">
    <location>
        <begin position="248"/>
        <end position="302"/>
    </location>
</feature>
<dbReference type="PRINTS" id="PR00633">
    <property type="entry name" value="RCCNDNSATION"/>
</dbReference>
<keyword evidence="1" id="KW-0677">Repeat</keyword>
<dbReference type="PANTHER" id="PTHR22870:SF466">
    <property type="entry name" value="ANKYRIN REPEAT-CONTAINING PROTEIN"/>
    <property type="match status" value="1"/>
</dbReference>
<feature type="repeat" description="RCC1" evidence="2">
    <location>
        <begin position="139"/>
        <end position="187"/>
    </location>
</feature>
<organism evidence="5 6">
    <name type="scientific">Blyttiomyces helicus</name>
    <dbReference type="NCBI Taxonomy" id="388810"/>
    <lineage>
        <taxon>Eukaryota</taxon>
        <taxon>Fungi</taxon>
        <taxon>Fungi incertae sedis</taxon>
        <taxon>Chytridiomycota</taxon>
        <taxon>Chytridiomycota incertae sedis</taxon>
        <taxon>Chytridiomycetes</taxon>
        <taxon>Chytridiomycetes incertae sedis</taxon>
        <taxon>Blyttiomyces</taxon>
    </lineage>
</organism>
<feature type="compositionally biased region" description="Pro residues" evidence="3">
    <location>
        <begin position="50"/>
        <end position="70"/>
    </location>
</feature>
<evidence type="ECO:0000256" key="1">
    <source>
        <dbReference type="ARBA" id="ARBA00022737"/>
    </source>
</evidence>
<dbReference type="Gene3D" id="2.130.10.30">
    <property type="entry name" value="Regulator of chromosome condensation 1/beta-lactamase-inhibitor protein II"/>
    <property type="match status" value="1"/>
</dbReference>
<gene>
    <name evidence="5" type="ORF">BDK51DRAFT_41657</name>
</gene>
<evidence type="ECO:0000313" key="6">
    <source>
        <dbReference type="Proteomes" id="UP000269721"/>
    </source>
</evidence>
<evidence type="ECO:0000259" key="4">
    <source>
        <dbReference type="Pfam" id="PF25390"/>
    </source>
</evidence>
<sequence length="423" mass="44747">MLKRLRNPRCSHQPELRPGPSQPPNVHPALFRQQRPLPALPPNNRRRRPSNPPPGPPPLILHPHFSPTPPIATGGANHSILITPTGDLHTCGINDHSQLGHGPASPPYPSFTLVALATPTRFVAAACGWDHTLLVCDESRVWGFGSDEEGQIAGSGGEGVPTIIEGITGRVQRIGCGLRHSIAIGDVGEVWGWGGNRHGELGAAGVLGEPRRGRATRAVVPTPTVLPLPPTLAVACGQHHTILLTQSGRILAFGRNRFGQLGTDPSLLPRSSAPIEIRLPPHAGRPIHVFSGWSHAGVICSSGHVFLWGRNDHGQLGTLQESIAVGGRRDSPVAMCYTPVELKSLHGARSIVCGSEHALAVGADGGCWAWGWNEHGNCGVGGTEDVLEPRLVRDASVNGRVRVGCGYGHSFLVNVIGEETVPS</sequence>
<reference evidence="6" key="1">
    <citation type="journal article" date="2018" name="Nat. Microbiol.">
        <title>Leveraging single-cell genomics to expand the fungal tree of life.</title>
        <authorList>
            <person name="Ahrendt S.R."/>
            <person name="Quandt C.A."/>
            <person name="Ciobanu D."/>
            <person name="Clum A."/>
            <person name="Salamov A."/>
            <person name="Andreopoulos B."/>
            <person name="Cheng J.F."/>
            <person name="Woyke T."/>
            <person name="Pelin A."/>
            <person name="Henrissat B."/>
            <person name="Reynolds N.K."/>
            <person name="Benny G.L."/>
            <person name="Smith M.E."/>
            <person name="James T.Y."/>
            <person name="Grigoriev I.V."/>
        </authorList>
    </citation>
    <scope>NUCLEOTIDE SEQUENCE [LARGE SCALE GENOMIC DNA]</scope>
</reference>
<evidence type="ECO:0000256" key="2">
    <source>
        <dbReference type="PROSITE-ProRule" id="PRU00235"/>
    </source>
</evidence>
<keyword evidence="6" id="KW-1185">Reference proteome</keyword>
<dbReference type="Proteomes" id="UP000269721">
    <property type="component" value="Unassembled WGS sequence"/>
</dbReference>
<dbReference type="SUPFAM" id="SSF50985">
    <property type="entry name" value="RCC1/BLIP-II"/>
    <property type="match status" value="1"/>
</dbReference>
<feature type="domain" description="RCC1-like" evidence="4">
    <location>
        <begin position="73"/>
        <end position="412"/>
    </location>
</feature>
<dbReference type="InterPro" id="IPR051210">
    <property type="entry name" value="Ub_ligase/GEF_domain"/>
</dbReference>
<dbReference type="OrthoDB" id="5370059at2759"/>
<feature type="repeat" description="RCC1" evidence="2">
    <location>
        <begin position="188"/>
        <end position="247"/>
    </location>
</feature>
<dbReference type="PROSITE" id="PS50012">
    <property type="entry name" value="RCC1_3"/>
    <property type="match status" value="6"/>
</dbReference>
<accession>A0A4P9WAW0</accession>
<name>A0A4P9WAW0_9FUNG</name>
<evidence type="ECO:0000256" key="3">
    <source>
        <dbReference type="SAM" id="MobiDB-lite"/>
    </source>
</evidence>
<dbReference type="InterPro" id="IPR009091">
    <property type="entry name" value="RCC1/BLIP-II"/>
</dbReference>
<evidence type="ECO:0000313" key="5">
    <source>
        <dbReference type="EMBL" id="RKO87386.1"/>
    </source>
</evidence>
<proteinExistence type="predicted"/>
<feature type="region of interest" description="Disordered" evidence="3">
    <location>
        <begin position="1"/>
        <end position="73"/>
    </location>
</feature>
<dbReference type="EMBL" id="KZ997459">
    <property type="protein sequence ID" value="RKO87386.1"/>
    <property type="molecule type" value="Genomic_DNA"/>
</dbReference>
<dbReference type="Pfam" id="PF25390">
    <property type="entry name" value="WD40_RLD"/>
    <property type="match status" value="1"/>
</dbReference>